<dbReference type="Pfam" id="PF09807">
    <property type="entry name" value="ELP6"/>
    <property type="match status" value="1"/>
</dbReference>
<protein>
    <submittedName>
        <fullName evidence="3">Uncharacterized protein</fullName>
    </submittedName>
</protein>
<dbReference type="PANTHER" id="PTHR16184">
    <property type="entry name" value="ELONGATOR COMPLEX PROTEIN 6"/>
    <property type="match status" value="1"/>
</dbReference>
<dbReference type="AlphaFoldDB" id="A0A8H3ELW7"/>
<dbReference type="UniPathway" id="UPA00988"/>
<dbReference type="EMBL" id="CAJPDS010000007">
    <property type="protein sequence ID" value="CAF9909076.1"/>
    <property type="molecule type" value="Genomic_DNA"/>
</dbReference>
<dbReference type="InterPro" id="IPR027417">
    <property type="entry name" value="P-loop_NTPase"/>
</dbReference>
<name>A0A8H3ELW7_9LECA</name>
<evidence type="ECO:0000313" key="4">
    <source>
        <dbReference type="Proteomes" id="UP000664521"/>
    </source>
</evidence>
<gene>
    <name evidence="3" type="ORF">HETSPECPRED_008819</name>
</gene>
<dbReference type="CDD" id="cd19495">
    <property type="entry name" value="Elp6"/>
    <property type="match status" value="1"/>
</dbReference>
<evidence type="ECO:0000256" key="2">
    <source>
        <dbReference type="ARBA" id="ARBA00008837"/>
    </source>
</evidence>
<organism evidence="3 4">
    <name type="scientific">Heterodermia speciosa</name>
    <dbReference type="NCBI Taxonomy" id="116794"/>
    <lineage>
        <taxon>Eukaryota</taxon>
        <taxon>Fungi</taxon>
        <taxon>Dikarya</taxon>
        <taxon>Ascomycota</taxon>
        <taxon>Pezizomycotina</taxon>
        <taxon>Lecanoromycetes</taxon>
        <taxon>OSLEUM clade</taxon>
        <taxon>Lecanoromycetidae</taxon>
        <taxon>Caliciales</taxon>
        <taxon>Physciaceae</taxon>
        <taxon>Heterodermia</taxon>
    </lineage>
</organism>
<evidence type="ECO:0000256" key="1">
    <source>
        <dbReference type="ARBA" id="ARBA00005043"/>
    </source>
</evidence>
<proteinExistence type="inferred from homology"/>
<dbReference type="Gene3D" id="3.40.50.300">
    <property type="entry name" value="P-loop containing nucleotide triphosphate hydrolases"/>
    <property type="match status" value="1"/>
</dbReference>
<dbReference type="GO" id="GO:0002098">
    <property type="term" value="P:tRNA wobble uridine modification"/>
    <property type="evidence" value="ECO:0007669"/>
    <property type="project" value="InterPro"/>
</dbReference>
<dbReference type="PANTHER" id="PTHR16184:SF6">
    <property type="entry name" value="ELONGATOR COMPLEX PROTEIN 6"/>
    <property type="match status" value="1"/>
</dbReference>
<comment type="caution">
    <text evidence="3">The sequence shown here is derived from an EMBL/GenBank/DDBJ whole genome shotgun (WGS) entry which is preliminary data.</text>
</comment>
<sequence length="254" mass="26924">MPSQPPIPPLLSNHFAVPPESSLTLLTSVLGASSNWLLVRFLYSALISRKAPDASLASDNEAKVVLVSWLRDWSFWKEGAKRLGVALTKSSSVTFLDCLGTGLGLKDGGIEQVEGKVLDATTELKNDGSKVIVILDGIDLLLAATETSVGEILDCVGELREHAAIILTLSADAPLLHTRHTPLEINHASLVMSLSHQARLVLGVRELDTGVARDVSGALRIGRGGGDGAEGLEEKELLYFVAGDGGVRVFERGA</sequence>
<comment type="similarity">
    <text evidence="2">Belongs to the ELP6 family.</text>
</comment>
<reference evidence="3" key="1">
    <citation type="submission" date="2021-03" db="EMBL/GenBank/DDBJ databases">
        <authorList>
            <person name="Tagirdzhanova G."/>
        </authorList>
    </citation>
    <scope>NUCLEOTIDE SEQUENCE</scope>
</reference>
<comment type="pathway">
    <text evidence="1">tRNA modification; 5-methoxycarbonylmethyl-2-thiouridine-tRNA biosynthesis.</text>
</comment>
<accession>A0A8H3ELW7</accession>
<dbReference type="OrthoDB" id="9995306at2759"/>
<dbReference type="InterPro" id="IPR018627">
    <property type="entry name" value="ELP6"/>
</dbReference>
<evidence type="ECO:0000313" key="3">
    <source>
        <dbReference type="EMBL" id="CAF9909076.1"/>
    </source>
</evidence>
<dbReference type="Proteomes" id="UP000664521">
    <property type="component" value="Unassembled WGS sequence"/>
</dbReference>
<keyword evidence="4" id="KW-1185">Reference proteome</keyword>
<dbReference type="GO" id="GO:0033588">
    <property type="term" value="C:elongator holoenzyme complex"/>
    <property type="evidence" value="ECO:0007669"/>
    <property type="project" value="InterPro"/>
</dbReference>